<dbReference type="AlphaFoldDB" id="A0A3G9G4K7"/>
<name>A0A3G9G4K7_9CAUL</name>
<organism evidence="1 2">
    <name type="scientific">Asticcacaulis excentricus</name>
    <dbReference type="NCBI Taxonomy" id="78587"/>
    <lineage>
        <taxon>Bacteria</taxon>
        <taxon>Pseudomonadati</taxon>
        <taxon>Pseudomonadota</taxon>
        <taxon>Alphaproteobacteria</taxon>
        <taxon>Caulobacterales</taxon>
        <taxon>Caulobacteraceae</taxon>
        <taxon>Asticcacaulis</taxon>
    </lineage>
</organism>
<dbReference type="RefSeq" id="WP_126420016.1">
    <property type="nucleotide sequence ID" value="NZ_AP018827.1"/>
</dbReference>
<evidence type="ECO:0000313" key="1">
    <source>
        <dbReference type="EMBL" id="BBF79894.1"/>
    </source>
</evidence>
<proteinExistence type="predicted"/>
<dbReference type="EMBL" id="AP018827">
    <property type="protein sequence ID" value="BBF79894.1"/>
    <property type="molecule type" value="Genomic_DNA"/>
</dbReference>
<reference evidence="2" key="2">
    <citation type="journal article" date="2017" name="Plant Physiol. Biochem.">
        <title>Differential oxidative and antioxidative response of duckweed Lemna minor toward plant growth promoting/inhibiting bacteria.</title>
        <authorList>
            <person name="Ishizawa H."/>
            <person name="Kuroda M."/>
            <person name="Morikawa M."/>
            <person name="Ike M."/>
        </authorList>
    </citation>
    <scope>NUCLEOTIDE SEQUENCE [LARGE SCALE GENOMIC DNA]</scope>
    <source>
        <strain evidence="2">M6</strain>
    </source>
</reference>
<protein>
    <submittedName>
        <fullName evidence="1">Uncharacterized protein</fullName>
    </submittedName>
</protein>
<evidence type="ECO:0000313" key="2">
    <source>
        <dbReference type="Proteomes" id="UP000278756"/>
    </source>
</evidence>
<sequence length="69" mass="7406">MTEPIDLLAPIPVGDGPRRIYAKQRTAMARLAQRVAFAALLRGPAGIDLITQVYCAGLYHGSTLNKPDA</sequence>
<dbReference type="Proteomes" id="UP000278756">
    <property type="component" value="Chromosome 1"/>
</dbReference>
<reference evidence="2" key="1">
    <citation type="journal article" date="2017" name="Biotechnol. Biofuels">
        <title>Evaluation of environmental bacterial communities as a factor affecting the growth of duckweed Lemna minor.</title>
        <authorList>
            <person name="Ishizawa H."/>
            <person name="Kuroda M."/>
            <person name="Morikawa M."/>
            <person name="Ike M."/>
        </authorList>
    </citation>
    <scope>NUCLEOTIDE SEQUENCE [LARGE SCALE GENOMIC DNA]</scope>
    <source>
        <strain evidence="2">M6</strain>
    </source>
</reference>
<accession>A0A3G9G4K7</accession>
<gene>
    <name evidence="1" type="ORF">EM6_0471</name>
</gene>